<organism evidence="2 3">
    <name type="scientific">Adiantum capillus-veneris</name>
    <name type="common">Maidenhair fern</name>
    <dbReference type="NCBI Taxonomy" id="13818"/>
    <lineage>
        <taxon>Eukaryota</taxon>
        <taxon>Viridiplantae</taxon>
        <taxon>Streptophyta</taxon>
        <taxon>Embryophyta</taxon>
        <taxon>Tracheophyta</taxon>
        <taxon>Polypodiopsida</taxon>
        <taxon>Polypodiidae</taxon>
        <taxon>Polypodiales</taxon>
        <taxon>Pteridineae</taxon>
        <taxon>Pteridaceae</taxon>
        <taxon>Vittarioideae</taxon>
        <taxon>Adiantum</taxon>
    </lineage>
</organism>
<evidence type="ECO:0000256" key="1">
    <source>
        <dbReference type="SAM" id="MobiDB-lite"/>
    </source>
</evidence>
<gene>
    <name evidence="2" type="ORF">GOP47_0000259</name>
</gene>
<comment type="caution">
    <text evidence="2">The sequence shown here is derived from an EMBL/GenBank/DDBJ whole genome shotgun (WGS) entry which is preliminary data.</text>
</comment>
<dbReference type="Proteomes" id="UP000886520">
    <property type="component" value="Chromosome 1"/>
</dbReference>
<dbReference type="AlphaFoldDB" id="A0A9D4VCP8"/>
<proteinExistence type="predicted"/>
<feature type="region of interest" description="Disordered" evidence="1">
    <location>
        <begin position="84"/>
        <end position="127"/>
    </location>
</feature>
<reference evidence="2" key="1">
    <citation type="submission" date="2021-01" db="EMBL/GenBank/DDBJ databases">
        <title>Adiantum capillus-veneris genome.</title>
        <authorList>
            <person name="Fang Y."/>
            <person name="Liao Q."/>
        </authorList>
    </citation>
    <scope>NUCLEOTIDE SEQUENCE</scope>
    <source>
        <strain evidence="2">H3</strain>
        <tissue evidence="2">Leaf</tissue>
    </source>
</reference>
<feature type="compositionally biased region" description="Basic and acidic residues" evidence="1">
    <location>
        <begin position="101"/>
        <end position="119"/>
    </location>
</feature>
<evidence type="ECO:0000313" key="3">
    <source>
        <dbReference type="Proteomes" id="UP000886520"/>
    </source>
</evidence>
<accession>A0A9D4VCP8</accession>
<evidence type="ECO:0000313" key="2">
    <source>
        <dbReference type="EMBL" id="KAI5084090.1"/>
    </source>
</evidence>
<keyword evidence="3" id="KW-1185">Reference proteome</keyword>
<sequence length="127" mass="14175">MAFNASISISLVRRSSPIAGPRKKLRSLLQWPSISARLPYALQGVPSSRRCRASPPCSPSYSIMRLFVLLRRDAMVGFRRWGGSREKQDLSSSLWLTGAGGKEDGKDREEAQSMRDRMIPQDPKVIG</sequence>
<dbReference type="EMBL" id="JABFUD020000001">
    <property type="protein sequence ID" value="KAI5084090.1"/>
    <property type="molecule type" value="Genomic_DNA"/>
</dbReference>
<protein>
    <submittedName>
        <fullName evidence="2">Uncharacterized protein</fullName>
    </submittedName>
</protein>
<name>A0A9D4VCP8_ADICA</name>